<dbReference type="Proteomes" id="UP001190700">
    <property type="component" value="Unassembled WGS sequence"/>
</dbReference>
<dbReference type="AlphaFoldDB" id="A0AAE0BZM8"/>
<protein>
    <submittedName>
        <fullName evidence="1">Uncharacterized protein</fullName>
    </submittedName>
</protein>
<sequence>MATIQAELAVQEENIETQRTWLPAAHVVRGVSFRKQSIGLSEASAQLCCQPADQSGGGVDTEQSMDSFVYPRGVNRLNRVVAGVVLNVYRNQIENCGDDMFAKLKDECISQDKSTSR</sequence>
<keyword evidence="2" id="KW-1185">Reference proteome</keyword>
<gene>
    <name evidence="1" type="ORF">CYMTET_45388</name>
</gene>
<organism evidence="1 2">
    <name type="scientific">Cymbomonas tetramitiformis</name>
    <dbReference type="NCBI Taxonomy" id="36881"/>
    <lineage>
        <taxon>Eukaryota</taxon>
        <taxon>Viridiplantae</taxon>
        <taxon>Chlorophyta</taxon>
        <taxon>Pyramimonadophyceae</taxon>
        <taxon>Pyramimonadales</taxon>
        <taxon>Pyramimonadaceae</taxon>
        <taxon>Cymbomonas</taxon>
    </lineage>
</organism>
<proteinExistence type="predicted"/>
<reference evidence="1 2" key="1">
    <citation type="journal article" date="2015" name="Genome Biol. Evol.">
        <title>Comparative Genomics of a Bacterivorous Green Alga Reveals Evolutionary Causalities and Consequences of Phago-Mixotrophic Mode of Nutrition.</title>
        <authorList>
            <person name="Burns J.A."/>
            <person name="Paasch A."/>
            <person name="Narechania A."/>
            <person name="Kim E."/>
        </authorList>
    </citation>
    <scope>NUCLEOTIDE SEQUENCE [LARGE SCALE GENOMIC DNA]</scope>
    <source>
        <strain evidence="1 2">PLY_AMNH</strain>
    </source>
</reference>
<accession>A0AAE0BZM8</accession>
<evidence type="ECO:0000313" key="2">
    <source>
        <dbReference type="Proteomes" id="UP001190700"/>
    </source>
</evidence>
<dbReference type="EMBL" id="LGRX02031101">
    <property type="protein sequence ID" value="KAK3245029.1"/>
    <property type="molecule type" value="Genomic_DNA"/>
</dbReference>
<name>A0AAE0BZM8_9CHLO</name>
<evidence type="ECO:0000313" key="1">
    <source>
        <dbReference type="EMBL" id="KAK3245029.1"/>
    </source>
</evidence>
<comment type="caution">
    <text evidence="1">The sequence shown here is derived from an EMBL/GenBank/DDBJ whole genome shotgun (WGS) entry which is preliminary data.</text>
</comment>